<evidence type="ECO:0000256" key="3">
    <source>
        <dbReference type="SAM" id="SignalP"/>
    </source>
</evidence>
<dbReference type="SUPFAM" id="SSF53822">
    <property type="entry name" value="Periplasmic binding protein-like I"/>
    <property type="match status" value="1"/>
</dbReference>
<dbReference type="Pfam" id="PF13458">
    <property type="entry name" value="Peripla_BP_6"/>
    <property type="match status" value="1"/>
</dbReference>
<evidence type="ECO:0000259" key="4">
    <source>
        <dbReference type="Pfam" id="PF13458"/>
    </source>
</evidence>
<gene>
    <name evidence="5" type="ORF">CAL20_19695</name>
</gene>
<reference evidence="5 6" key="1">
    <citation type="submission" date="2017-05" db="EMBL/GenBank/DDBJ databases">
        <title>Complete and WGS of Bordetella genogroups.</title>
        <authorList>
            <person name="Spilker T."/>
            <person name="LiPuma J."/>
        </authorList>
    </citation>
    <scope>NUCLEOTIDE SEQUENCE [LARGE SCALE GENOMIC DNA]</scope>
    <source>
        <strain evidence="5 6">AU9919</strain>
    </source>
</reference>
<dbReference type="Proteomes" id="UP000216885">
    <property type="component" value="Unassembled WGS sequence"/>
</dbReference>
<sequence length="394" mass="42903">MKRLISTLACTVALGFSALTAHAVEPVRIGLGIAKTGQFAGPAAGPLAAYQMWIDQINAKGGLDVKGVKRPVELVMYDDQSDTAKTVSIYEKLITDDKVDILLSPWGSHSHFALVGVLERYQFPMVGSTAASMQIRSLKAKNIWFPTSAIPDQQQAALAKFLKTQGVKTVAINTVQVGYPQENRRELLKALKAEGIDVVLDSEYAAGVKDMTATISAVKRANPDAVVNMSYPPDAVLYMKTAREQGLTVPFQFLLVGPTAAFFKPLVGEDNLNNIVTMGHWSPEKADWPGAREFFDTYKERTGEDPDYLDTVLAYVSCQIIEEAVAKSGLDKDAFRQAVASMTFSTIDGPIRFDGVQNVATPSMFLQFQEGKAQIVYPPEVATAAFVPKKGWAQ</sequence>
<dbReference type="EMBL" id="NEVQ01000020">
    <property type="protein sequence ID" value="OZI52889.1"/>
    <property type="molecule type" value="Genomic_DNA"/>
</dbReference>
<feature type="signal peptide" evidence="3">
    <location>
        <begin position="1"/>
        <end position="23"/>
    </location>
</feature>
<evidence type="ECO:0000313" key="6">
    <source>
        <dbReference type="Proteomes" id="UP000216885"/>
    </source>
</evidence>
<evidence type="ECO:0000313" key="5">
    <source>
        <dbReference type="EMBL" id="OZI52889.1"/>
    </source>
</evidence>
<proteinExistence type="inferred from homology"/>
<comment type="similarity">
    <text evidence="1">Belongs to the leucine-binding protein family.</text>
</comment>
<keyword evidence="6" id="KW-1185">Reference proteome</keyword>
<dbReference type="InterPro" id="IPR028082">
    <property type="entry name" value="Peripla_BP_I"/>
</dbReference>
<keyword evidence="2 3" id="KW-0732">Signal</keyword>
<protein>
    <recommendedName>
        <fullName evidence="4">Leucine-binding protein domain-containing protein</fullName>
    </recommendedName>
</protein>
<dbReference type="InterPro" id="IPR051010">
    <property type="entry name" value="BCAA_transport"/>
</dbReference>
<feature type="chain" id="PRO_5012740505" description="Leucine-binding protein domain-containing protein" evidence="3">
    <location>
        <begin position="24"/>
        <end position="394"/>
    </location>
</feature>
<name>A0A261TTD3_9BORD</name>
<feature type="domain" description="Leucine-binding protein" evidence="4">
    <location>
        <begin position="26"/>
        <end position="366"/>
    </location>
</feature>
<dbReference type="InterPro" id="IPR028081">
    <property type="entry name" value="Leu-bd"/>
</dbReference>
<dbReference type="RefSeq" id="WP_094838734.1">
    <property type="nucleotide sequence ID" value="NZ_NEVQ01000020.1"/>
</dbReference>
<accession>A0A261TTD3</accession>
<dbReference type="PANTHER" id="PTHR30483">
    <property type="entry name" value="LEUCINE-SPECIFIC-BINDING PROTEIN"/>
    <property type="match status" value="1"/>
</dbReference>
<dbReference type="Gene3D" id="3.40.50.2300">
    <property type="match status" value="2"/>
</dbReference>
<evidence type="ECO:0000256" key="1">
    <source>
        <dbReference type="ARBA" id="ARBA00010062"/>
    </source>
</evidence>
<comment type="caution">
    <text evidence="5">The sequence shown here is derived from an EMBL/GenBank/DDBJ whole genome shotgun (WGS) entry which is preliminary data.</text>
</comment>
<dbReference type="CDD" id="cd06338">
    <property type="entry name" value="PBP1_ABC_ligand_binding-like"/>
    <property type="match status" value="1"/>
</dbReference>
<dbReference type="AlphaFoldDB" id="A0A261TTD3"/>
<organism evidence="5 6">
    <name type="scientific">Bordetella genomosp. 4</name>
    <dbReference type="NCBI Taxonomy" id="463044"/>
    <lineage>
        <taxon>Bacteria</taxon>
        <taxon>Pseudomonadati</taxon>
        <taxon>Pseudomonadota</taxon>
        <taxon>Betaproteobacteria</taxon>
        <taxon>Burkholderiales</taxon>
        <taxon>Alcaligenaceae</taxon>
        <taxon>Bordetella</taxon>
    </lineage>
</organism>
<evidence type="ECO:0000256" key="2">
    <source>
        <dbReference type="ARBA" id="ARBA00022729"/>
    </source>
</evidence>